<dbReference type="AlphaFoldDB" id="A0A840CMP9"/>
<dbReference type="GO" id="GO:0098797">
    <property type="term" value="C:plasma membrane protein complex"/>
    <property type="evidence" value="ECO:0007669"/>
    <property type="project" value="TreeGrafter"/>
</dbReference>
<evidence type="ECO:0000259" key="9">
    <source>
        <dbReference type="Pfam" id="PF12704"/>
    </source>
</evidence>
<accession>A0A840CMP9</accession>
<evidence type="ECO:0000259" key="8">
    <source>
        <dbReference type="Pfam" id="PF02687"/>
    </source>
</evidence>
<reference evidence="10 11" key="1">
    <citation type="submission" date="2020-08" db="EMBL/GenBank/DDBJ databases">
        <title>Genomic Encyclopedia of Type Strains, Phase IV (KMG-IV): sequencing the most valuable type-strain genomes for metagenomic binning, comparative biology and taxonomic classification.</title>
        <authorList>
            <person name="Goeker M."/>
        </authorList>
    </citation>
    <scope>NUCLEOTIDE SEQUENCE [LARGE SCALE GENOMIC DNA]</scope>
    <source>
        <strain evidence="10 11">DSM 104969</strain>
    </source>
</reference>
<dbReference type="GO" id="GO:0044874">
    <property type="term" value="P:lipoprotein localization to outer membrane"/>
    <property type="evidence" value="ECO:0007669"/>
    <property type="project" value="TreeGrafter"/>
</dbReference>
<feature type="transmembrane region" description="Helical" evidence="7">
    <location>
        <begin position="378"/>
        <end position="404"/>
    </location>
</feature>
<protein>
    <submittedName>
        <fullName evidence="10">Lipoprotein-releasing system permease protein</fullName>
    </submittedName>
</protein>
<sequence>MNLELFIAKRIHFSKNKGEKRASSPAVKIAVAGVAIGLAAMILALSIVVGFKKEVRGKVVGFGSHLQITNLQNNSSYETLPICVSPEIREALQQTEGIKHVQTFSTKPGIIKTDSAFQGIILKGVGKDYDWDFFRQNMVDGSIINPDDTVHKNQAILSKNIADKLKLKTGDRFVSYFVGENVRYRRFYISGIYSTNFEDYDKLFVVTDIELIRELNDWDEDEVSGIELLVKDYDKLDQMQQHVFMEMMVYRDRKDNTLLTRSVKELNPMIFSWLDLLDMNVVVIIILMFAISIFTMISGLLIIILERTNMIGMLKTLGARNYSIRKVFLYVSSFLILKGMFWGNVIALAILFIQKYFGIIKLDPEKYYMAEAPVDINFWYILLINAGTLVLSMLVMIIPSYLIARISPVKSLRFD</sequence>
<dbReference type="Pfam" id="PF02687">
    <property type="entry name" value="FtsX"/>
    <property type="match status" value="1"/>
</dbReference>
<dbReference type="PANTHER" id="PTHR30489">
    <property type="entry name" value="LIPOPROTEIN-RELEASING SYSTEM TRANSMEMBRANE PROTEIN LOLE"/>
    <property type="match status" value="1"/>
</dbReference>
<keyword evidence="6 7" id="KW-0472">Membrane</keyword>
<keyword evidence="10" id="KW-0449">Lipoprotein</keyword>
<evidence type="ECO:0000256" key="3">
    <source>
        <dbReference type="ARBA" id="ARBA00022475"/>
    </source>
</evidence>
<dbReference type="InterPro" id="IPR003838">
    <property type="entry name" value="ABC3_permease_C"/>
</dbReference>
<feature type="transmembrane region" description="Helical" evidence="7">
    <location>
        <begin position="29"/>
        <end position="51"/>
    </location>
</feature>
<feature type="transmembrane region" description="Helical" evidence="7">
    <location>
        <begin position="327"/>
        <end position="353"/>
    </location>
</feature>
<gene>
    <name evidence="10" type="ORF">GGR21_002293</name>
</gene>
<evidence type="ECO:0000313" key="11">
    <source>
        <dbReference type="Proteomes" id="UP000555103"/>
    </source>
</evidence>
<dbReference type="InterPro" id="IPR051447">
    <property type="entry name" value="Lipoprotein-release_system"/>
</dbReference>
<organism evidence="10 11">
    <name type="scientific">Dysgonomonas hofstadii</name>
    <dbReference type="NCBI Taxonomy" id="637886"/>
    <lineage>
        <taxon>Bacteria</taxon>
        <taxon>Pseudomonadati</taxon>
        <taxon>Bacteroidota</taxon>
        <taxon>Bacteroidia</taxon>
        <taxon>Bacteroidales</taxon>
        <taxon>Dysgonomonadaceae</taxon>
        <taxon>Dysgonomonas</taxon>
    </lineage>
</organism>
<dbReference type="Proteomes" id="UP000555103">
    <property type="component" value="Unassembled WGS sequence"/>
</dbReference>
<comment type="caution">
    <text evidence="10">The sequence shown here is derived from an EMBL/GenBank/DDBJ whole genome shotgun (WGS) entry which is preliminary data.</text>
</comment>
<keyword evidence="3" id="KW-1003">Cell membrane</keyword>
<dbReference type="Pfam" id="PF12704">
    <property type="entry name" value="MacB_PCD"/>
    <property type="match status" value="1"/>
</dbReference>
<evidence type="ECO:0000313" key="10">
    <source>
        <dbReference type="EMBL" id="MBB4036391.1"/>
    </source>
</evidence>
<keyword evidence="11" id="KW-1185">Reference proteome</keyword>
<dbReference type="InterPro" id="IPR025857">
    <property type="entry name" value="MacB_PCD"/>
</dbReference>
<dbReference type="PANTHER" id="PTHR30489:SF0">
    <property type="entry name" value="LIPOPROTEIN-RELEASING SYSTEM TRANSMEMBRANE PROTEIN LOLE"/>
    <property type="match status" value="1"/>
</dbReference>
<feature type="domain" description="MacB-like periplasmic core" evidence="9">
    <location>
        <begin position="29"/>
        <end position="241"/>
    </location>
</feature>
<evidence type="ECO:0000256" key="6">
    <source>
        <dbReference type="ARBA" id="ARBA00023136"/>
    </source>
</evidence>
<evidence type="ECO:0000256" key="5">
    <source>
        <dbReference type="ARBA" id="ARBA00022989"/>
    </source>
</evidence>
<evidence type="ECO:0000256" key="2">
    <source>
        <dbReference type="ARBA" id="ARBA00005236"/>
    </source>
</evidence>
<evidence type="ECO:0000256" key="7">
    <source>
        <dbReference type="SAM" id="Phobius"/>
    </source>
</evidence>
<keyword evidence="5 7" id="KW-1133">Transmembrane helix</keyword>
<comment type="subcellular location">
    <subcellularLocation>
        <location evidence="1">Cell membrane</location>
        <topology evidence="1">Multi-pass membrane protein</topology>
    </subcellularLocation>
</comment>
<proteinExistence type="inferred from homology"/>
<evidence type="ECO:0000256" key="4">
    <source>
        <dbReference type="ARBA" id="ARBA00022692"/>
    </source>
</evidence>
<feature type="domain" description="ABC3 transporter permease C-terminal" evidence="8">
    <location>
        <begin position="283"/>
        <end position="408"/>
    </location>
</feature>
<feature type="transmembrane region" description="Helical" evidence="7">
    <location>
        <begin position="281"/>
        <end position="306"/>
    </location>
</feature>
<evidence type="ECO:0000256" key="1">
    <source>
        <dbReference type="ARBA" id="ARBA00004651"/>
    </source>
</evidence>
<dbReference type="EMBL" id="JACIEP010000007">
    <property type="protein sequence ID" value="MBB4036391.1"/>
    <property type="molecule type" value="Genomic_DNA"/>
</dbReference>
<keyword evidence="4 7" id="KW-0812">Transmembrane</keyword>
<dbReference type="RefSeq" id="WP_183307291.1">
    <property type="nucleotide sequence ID" value="NZ_JACIEP010000007.1"/>
</dbReference>
<comment type="similarity">
    <text evidence="2">Belongs to the ABC-4 integral membrane protein family. LolC/E subfamily.</text>
</comment>
<name>A0A840CMP9_9BACT</name>